<evidence type="ECO:0000256" key="1">
    <source>
        <dbReference type="SAM" id="SignalP"/>
    </source>
</evidence>
<evidence type="ECO:0000313" key="2">
    <source>
        <dbReference type="EMBL" id="KAF2968874.1"/>
    </source>
</evidence>
<keyword evidence="3" id="KW-1185">Reference proteome</keyword>
<gene>
    <name evidence="2" type="ORF">GQX73_g4665</name>
</gene>
<reference evidence="2 3" key="1">
    <citation type="submission" date="2019-12" db="EMBL/GenBank/DDBJ databases">
        <title>Draft genome sequence of the ascomycete Xylaria multiplex DSM 110363.</title>
        <authorList>
            <person name="Buettner E."/>
            <person name="Kellner H."/>
        </authorList>
    </citation>
    <scope>NUCLEOTIDE SEQUENCE [LARGE SCALE GENOMIC DNA]</scope>
    <source>
        <strain evidence="2 3">DSM 110363</strain>
    </source>
</reference>
<evidence type="ECO:0000313" key="3">
    <source>
        <dbReference type="Proteomes" id="UP000481858"/>
    </source>
</evidence>
<organism evidence="2 3">
    <name type="scientific">Xylaria multiplex</name>
    <dbReference type="NCBI Taxonomy" id="323545"/>
    <lineage>
        <taxon>Eukaryota</taxon>
        <taxon>Fungi</taxon>
        <taxon>Dikarya</taxon>
        <taxon>Ascomycota</taxon>
        <taxon>Pezizomycotina</taxon>
        <taxon>Sordariomycetes</taxon>
        <taxon>Xylariomycetidae</taxon>
        <taxon>Xylariales</taxon>
        <taxon>Xylariaceae</taxon>
        <taxon>Xylaria</taxon>
    </lineage>
</organism>
<feature type="signal peptide" evidence="1">
    <location>
        <begin position="1"/>
        <end position="19"/>
    </location>
</feature>
<dbReference type="Proteomes" id="UP000481858">
    <property type="component" value="Unassembled WGS sequence"/>
</dbReference>
<name>A0A7C8MYQ8_9PEZI</name>
<comment type="caution">
    <text evidence="2">The sequence shown here is derived from an EMBL/GenBank/DDBJ whole genome shotgun (WGS) entry which is preliminary data.</text>
</comment>
<proteinExistence type="predicted"/>
<feature type="chain" id="PRO_5028925880" evidence="1">
    <location>
        <begin position="20"/>
        <end position="161"/>
    </location>
</feature>
<sequence length="161" mass="16696">MHSTRVLLSIAALAGTSLSQKSDAEFCSSLQNAFFTSFLPLAPTTPADILSFIATATGIPALPTTIDPSAHQDQLCAIATALPSSLLPEFQSFAGELLEFGRENSAPLIEYITDCVPEPTAASMASYVSYVFTATGNICTETAVPGSTGSVYPTATGPARL</sequence>
<dbReference type="InParanoid" id="A0A7C8MYQ8"/>
<accession>A0A7C8MYQ8</accession>
<keyword evidence="1" id="KW-0732">Signal</keyword>
<protein>
    <submittedName>
        <fullName evidence="2">Uncharacterized protein</fullName>
    </submittedName>
</protein>
<dbReference type="AlphaFoldDB" id="A0A7C8MYQ8"/>
<dbReference type="EMBL" id="WUBL01000044">
    <property type="protein sequence ID" value="KAF2968874.1"/>
    <property type="molecule type" value="Genomic_DNA"/>
</dbReference>
<dbReference type="OrthoDB" id="4756242at2759"/>